<feature type="transmembrane region" description="Helical" evidence="5">
    <location>
        <begin position="107"/>
        <end position="126"/>
    </location>
</feature>
<gene>
    <name evidence="7" type="ORF">SAMN04489867_1577</name>
</gene>
<dbReference type="OrthoDB" id="9809599at2"/>
<dbReference type="PANTHER" id="PTHR23514:SF13">
    <property type="entry name" value="INNER MEMBRANE PROTEIN YBJJ"/>
    <property type="match status" value="1"/>
</dbReference>
<protein>
    <submittedName>
        <fullName evidence="7">Fucose permease</fullName>
    </submittedName>
</protein>
<feature type="transmembrane region" description="Helical" evidence="5">
    <location>
        <begin position="295"/>
        <end position="312"/>
    </location>
</feature>
<dbReference type="RefSeq" id="WP_091783770.1">
    <property type="nucleotide sequence ID" value="NZ_LT629711.1"/>
</dbReference>
<feature type="transmembrane region" description="Helical" evidence="5">
    <location>
        <begin position="20"/>
        <end position="39"/>
    </location>
</feature>
<accession>A0A1H0QEQ7</accession>
<evidence type="ECO:0000313" key="8">
    <source>
        <dbReference type="Proteomes" id="UP000199077"/>
    </source>
</evidence>
<dbReference type="SUPFAM" id="SSF103473">
    <property type="entry name" value="MFS general substrate transporter"/>
    <property type="match status" value="1"/>
</dbReference>
<dbReference type="InterPro" id="IPR036259">
    <property type="entry name" value="MFS_trans_sf"/>
</dbReference>
<evidence type="ECO:0000313" key="7">
    <source>
        <dbReference type="EMBL" id="SDP15764.1"/>
    </source>
</evidence>
<feature type="transmembrane region" description="Helical" evidence="5">
    <location>
        <begin position="230"/>
        <end position="251"/>
    </location>
</feature>
<reference evidence="8" key="1">
    <citation type="submission" date="2016-10" db="EMBL/GenBank/DDBJ databases">
        <authorList>
            <person name="Varghese N."/>
            <person name="Submissions S."/>
        </authorList>
    </citation>
    <scope>NUCLEOTIDE SEQUENCE [LARGE SCALE GENOMIC DNA]</scope>
    <source>
        <strain evidence="8">DSM 22329</strain>
    </source>
</reference>
<sequence length="417" mass="42404">MSTASATLPLTRVVAARNAVFVVFALAGITFSSFASRIADSKAALGLSAGELGLTLFAASVGSVLTLPFAGKVADRIGAAPAVVVGVAVASAGLLGIGMAVDVAESRLLMALFLLLLGSGVGLWDVAMNLEGAAVERLLGRTVMPHFHAAFSGGTVVAALVGALMSWAGISLVPHLLGAVVITVAVAAWSLRAFLPRSVEVETDSELAGATGAEAPTGPTRSAWLEPRTLMIGLVVLAAAFTEGIANDWIAVGFVEGHDLPNWAGVLAFAVFLSFMTLGRVLGTRLLDRHGRVPVLRVTFLMAAIGSLLVIFGNAPLAYVGAAIWGVGASLGFPVGISASADDPARAGARMSVVATIGYTAFIAGPPLLGFLGDRFTVLRSLAVVTVIVALAMLVIPATRELATAATRTAEPSETGR</sequence>
<evidence type="ECO:0000256" key="3">
    <source>
        <dbReference type="ARBA" id="ARBA00022989"/>
    </source>
</evidence>
<evidence type="ECO:0000259" key="6">
    <source>
        <dbReference type="PROSITE" id="PS50850"/>
    </source>
</evidence>
<evidence type="ECO:0000256" key="2">
    <source>
        <dbReference type="ARBA" id="ARBA00022692"/>
    </source>
</evidence>
<feature type="transmembrane region" description="Helical" evidence="5">
    <location>
        <begin position="263"/>
        <end position="283"/>
    </location>
</feature>
<dbReference type="InterPro" id="IPR020846">
    <property type="entry name" value="MFS_dom"/>
</dbReference>
<feature type="transmembrane region" description="Helical" evidence="5">
    <location>
        <begin position="318"/>
        <end position="341"/>
    </location>
</feature>
<dbReference type="AlphaFoldDB" id="A0A1H0QEQ7"/>
<keyword evidence="8" id="KW-1185">Reference proteome</keyword>
<keyword evidence="4 5" id="KW-0472">Membrane</keyword>
<name>A0A1H0QEQ7_9MICO</name>
<dbReference type="Proteomes" id="UP000199077">
    <property type="component" value="Chromosome I"/>
</dbReference>
<dbReference type="GO" id="GO:0005886">
    <property type="term" value="C:plasma membrane"/>
    <property type="evidence" value="ECO:0007669"/>
    <property type="project" value="UniProtKB-SubCell"/>
</dbReference>
<evidence type="ECO:0000256" key="4">
    <source>
        <dbReference type="ARBA" id="ARBA00023136"/>
    </source>
</evidence>
<dbReference type="Gene3D" id="1.20.1250.20">
    <property type="entry name" value="MFS general substrate transporter like domains"/>
    <property type="match status" value="2"/>
</dbReference>
<dbReference type="EMBL" id="LT629711">
    <property type="protein sequence ID" value="SDP15764.1"/>
    <property type="molecule type" value="Genomic_DNA"/>
</dbReference>
<dbReference type="STRING" id="443156.SAMN04489867_1577"/>
<proteinExistence type="predicted"/>
<evidence type="ECO:0000256" key="1">
    <source>
        <dbReference type="ARBA" id="ARBA00004651"/>
    </source>
</evidence>
<dbReference type="Pfam" id="PF07690">
    <property type="entry name" value="MFS_1"/>
    <property type="match status" value="1"/>
</dbReference>
<feature type="transmembrane region" description="Helical" evidence="5">
    <location>
        <begin position="176"/>
        <end position="195"/>
    </location>
</feature>
<evidence type="ECO:0000256" key="5">
    <source>
        <dbReference type="SAM" id="Phobius"/>
    </source>
</evidence>
<feature type="transmembrane region" description="Helical" evidence="5">
    <location>
        <begin position="378"/>
        <end position="398"/>
    </location>
</feature>
<dbReference type="InterPro" id="IPR011701">
    <property type="entry name" value="MFS"/>
</dbReference>
<feature type="transmembrane region" description="Helical" evidence="5">
    <location>
        <begin position="353"/>
        <end position="372"/>
    </location>
</feature>
<keyword evidence="3 5" id="KW-1133">Transmembrane helix</keyword>
<dbReference type="CDD" id="cd17393">
    <property type="entry name" value="MFS_MosC_like"/>
    <property type="match status" value="1"/>
</dbReference>
<dbReference type="PANTHER" id="PTHR23514">
    <property type="entry name" value="BYPASS OF STOP CODON PROTEIN 6"/>
    <property type="match status" value="1"/>
</dbReference>
<keyword evidence="2 5" id="KW-0812">Transmembrane</keyword>
<dbReference type="PROSITE" id="PS50850">
    <property type="entry name" value="MFS"/>
    <property type="match status" value="1"/>
</dbReference>
<feature type="transmembrane region" description="Helical" evidence="5">
    <location>
        <begin position="147"/>
        <end position="170"/>
    </location>
</feature>
<organism evidence="7 8">
    <name type="scientific">Pedococcus dokdonensis</name>
    <dbReference type="NCBI Taxonomy" id="443156"/>
    <lineage>
        <taxon>Bacteria</taxon>
        <taxon>Bacillati</taxon>
        <taxon>Actinomycetota</taxon>
        <taxon>Actinomycetes</taxon>
        <taxon>Micrococcales</taxon>
        <taxon>Intrasporangiaceae</taxon>
        <taxon>Pedococcus</taxon>
    </lineage>
</organism>
<feature type="domain" description="Major facilitator superfamily (MFS) profile" evidence="6">
    <location>
        <begin position="16"/>
        <end position="401"/>
    </location>
</feature>
<dbReference type="GO" id="GO:0022857">
    <property type="term" value="F:transmembrane transporter activity"/>
    <property type="evidence" value="ECO:0007669"/>
    <property type="project" value="InterPro"/>
</dbReference>
<feature type="transmembrane region" description="Helical" evidence="5">
    <location>
        <begin position="45"/>
        <end position="67"/>
    </location>
</feature>
<feature type="transmembrane region" description="Helical" evidence="5">
    <location>
        <begin position="79"/>
        <end position="101"/>
    </location>
</feature>
<dbReference type="InterPro" id="IPR051788">
    <property type="entry name" value="MFS_Transporter"/>
</dbReference>
<comment type="subcellular location">
    <subcellularLocation>
        <location evidence="1">Cell membrane</location>
        <topology evidence="1">Multi-pass membrane protein</topology>
    </subcellularLocation>
</comment>